<dbReference type="AlphaFoldDB" id="A0A8H7PNG8"/>
<feature type="compositionally biased region" description="Acidic residues" evidence="2">
    <location>
        <begin position="155"/>
        <end position="166"/>
    </location>
</feature>
<evidence type="ECO:0000313" key="4">
    <source>
        <dbReference type="EMBL" id="KAG2176910.1"/>
    </source>
</evidence>
<comment type="caution">
    <text evidence="4">The sequence shown here is derived from an EMBL/GenBank/DDBJ whole genome shotgun (WGS) entry which is preliminary data.</text>
</comment>
<dbReference type="PANTHER" id="PTHR15327">
    <property type="entry name" value="MICROFIBRIL-ASSOCIATED PROTEIN"/>
    <property type="match status" value="1"/>
</dbReference>
<dbReference type="InterPro" id="IPR033194">
    <property type="entry name" value="MFAP1"/>
</dbReference>
<feature type="domain" description="Micro-fibrillar-associated protein 1 C-terminal" evidence="3">
    <location>
        <begin position="180"/>
        <end position="393"/>
    </location>
</feature>
<feature type="region of interest" description="Disordered" evidence="2">
    <location>
        <begin position="245"/>
        <end position="265"/>
    </location>
</feature>
<sequence length="428" mass="50855">MSAPRKAPRLPEPVKRYRAGQAPANVEESSEEEEEEEEQEQQHRPVSKRDQASQSIQFAQKEVITGVEKVAISDQDAASDRRLRRLKEAQEARLAEADDSGRRRRRVVEEDEIEGAKHESDDEDERAAQRQRIKQKALAQQKAQEEQAKAQEAMPIEEEDEEEEEVSMIMYSESEYETDSSEEYVAPKLMKPVFIPKDRRATVQEKERIAQEEEEAERLRQERLEQRKLESHQLLADQIKKEVMGEELDEEATTGPPDVDDTDGLDEEAEFEAWKIRELLRIKRDKEERIARDREREEIERRREMPEEERLKEDLERARQSREKERSKHQFMQKYYHKGAFYQDKDDEIFQRDYSIATENEVNKKEMLPEVMQVKNFGRAGQTKYKHLKDEDTTDKSSAWMQKSDINKRTLKRMGGMKDDFEHRKRRR</sequence>
<protein>
    <recommendedName>
        <fullName evidence="3">Micro-fibrillar-associated protein 1 C-terminal domain-containing protein</fullName>
    </recommendedName>
</protein>
<feature type="region of interest" description="Disordered" evidence="2">
    <location>
        <begin position="388"/>
        <end position="428"/>
    </location>
</feature>
<dbReference type="EMBL" id="JAEPQZ010000009">
    <property type="protein sequence ID" value="KAG2176910.1"/>
    <property type="molecule type" value="Genomic_DNA"/>
</dbReference>
<dbReference type="Pfam" id="PF06991">
    <property type="entry name" value="MFAP1"/>
    <property type="match status" value="1"/>
</dbReference>
<proteinExistence type="predicted"/>
<feature type="region of interest" description="Disordered" evidence="2">
    <location>
        <begin position="292"/>
        <end position="330"/>
    </location>
</feature>
<organism evidence="4 5">
    <name type="scientific">Mortierella isabellina</name>
    <name type="common">Filamentous fungus</name>
    <name type="synonym">Umbelopsis isabellina</name>
    <dbReference type="NCBI Taxonomy" id="91625"/>
    <lineage>
        <taxon>Eukaryota</taxon>
        <taxon>Fungi</taxon>
        <taxon>Fungi incertae sedis</taxon>
        <taxon>Mucoromycota</taxon>
        <taxon>Mucoromycotina</taxon>
        <taxon>Umbelopsidomycetes</taxon>
        <taxon>Umbelopsidales</taxon>
        <taxon>Umbelopsidaceae</taxon>
        <taxon>Umbelopsis</taxon>
    </lineage>
</organism>
<evidence type="ECO:0000259" key="3">
    <source>
        <dbReference type="Pfam" id="PF06991"/>
    </source>
</evidence>
<name>A0A8H7PNG8_MORIS</name>
<feature type="compositionally biased region" description="Basic and acidic residues" evidence="2">
    <location>
        <begin position="292"/>
        <end position="328"/>
    </location>
</feature>
<feature type="compositionally biased region" description="Basic and acidic residues" evidence="2">
    <location>
        <begin position="78"/>
        <end position="101"/>
    </location>
</feature>
<accession>A0A8H7PNG8</accession>
<dbReference type="OrthoDB" id="1111734at2759"/>
<feature type="compositionally biased region" description="Basic and acidic residues" evidence="2">
    <location>
        <begin position="40"/>
        <end position="51"/>
    </location>
</feature>
<feature type="coiled-coil region" evidence="1">
    <location>
        <begin position="202"/>
        <end position="229"/>
    </location>
</feature>
<evidence type="ECO:0000313" key="5">
    <source>
        <dbReference type="Proteomes" id="UP000654370"/>
    </source>
</evidence>
<evidence type="ECO:0000256" key="2">
    <source>
        <dbReference type="SAM" id="MobiDB-lite"/>
    </source>
</evidence>
<evidence type="ECO:0000256" key="1">
    <source>
        <dbReference type="SAM" id="Coils"/>
    </source>
</evidence>
<keyword evidence="1" id="KW-0175">Coiled coil</keyword>
<reference evidence="4" key="1">
    <citation type="submission" date="2020-12" db="EMBL/GenBank/DDBJ databases">
        <title>Metabolic potential, ecology and presence of endohyphal bacteria is reflected in genomic diversity of Mucoromycotina.</title>
        <authorList>
            <person name="Muszewska A."/>
            <person name="Okrasinska A."/>
            <person name="Steczkiewicz K."/>
            <person name="Drgas O."/>
            <person name="Orlowska M."/>
            <person name="Perlinska-Lenart U."/>
            <person name="Aleksandrzak-Piekarczyk T."/>
            <person name="Szatraj K."/>
            <person name="Zielenkiewicz U."/>
            <person name="Pilsyk S."/>
            <person name="Malc E."/>
            <person name="Mieczkowski P."/>
            <person name="Kruszewska J.S."/>
            <person name="Biernat P."/>
            <person name="Pawlowska J."/>
        </authorList>
    </citation>
    <scope>NUCLEOTIDE SEQUENCE</scope>
    <source>
        <strain evidence="4">WA0000067209</strain>
    </source>
</reference>
<feature type="compositionally biased region" description="Acidic residues" evidence="2">
    <location>
        <begin position="28"/>
        <end position="39"/>
    </location>
</feature>
<feature type="compositionally biased region" description="Basic and acidic residues" evidence="2">
    <location>
        <begin position="416"/>
        <end position="428"/>
    </location>
</feature>
<dbReference type="Proteomes" id="UP000654370">
    <property type="component" value="Unassembled WGS sequence"/>
</dbReference>
<dbReference type="InterPro" id="IPR009730">
    <property type="entry name" value="MFAP1_C"/>
</dbReference>
<keyword evidence="5" id="KW-1185">Reference proteome</keyword>
<feature type="region of interest" description="Disordered" evidence="2">
    <location>
        <begin position="1"/>
        <end position="167"/>
    </location>
</feature>
<gene>
    <name evidence="4" type="ORF">INT43_007564</name>
</gene>